<evidence type="ECO:0000313" key="8">
    <source>
        <dbReference type="EMBL" id="GAA0933228.1"/>
    </source>
</evidence>
<keyword evidence="9" id="KW-1185">Reference proteome</keyword>
<evidence type="ECO:0000313" key="9">
    <source>
        <dbReference type="Proteomes" id="UP001500542"/>
    </source>
</evidence>
<comment type="caution">
    <text evidence="8">The sequence shown here is derived from an EMBL/GenBank/DDBJ whole genome shotgun (WGS) entry which is preliminary data.</text>
</comment>
<protein>
    <submittedName>
        <fullName evidence="8">RNA polymerase sigma factor SigJ</fullName>
    </submittedName>
</protein>
<keyword evidence="3" id="KW-0805">Transcription regulation</keyword>
<accession>A0ABN1PTY1</accession>
<dbReference type="InterPro" id="IPR007627">
    <property type="entry name" value="RNA_pol_sigma70_r2"/>
</dbReference>
<evidence type="ECO:0000259" key="6">
    <source>
        <dbReference type="Pfam" id="PF04542"/>
    </source>
</evidence>
<keyword evidence="5" id="KW-0804">Transcription</keyword>
<dbReference type="NCBIfam" id="NF007214">
    <property type="entry name" value="PRK09636.1"/>
    <property type="match status" value="1"/>
</dbReference>
<dbReference type="PANTHER" id="PTHR30173">
    <property type="entry name" value="SIGMA 19 FACTOR"/>
    <property type="match status" value="1"/>
</dbReference>
<organism evidence="8 9">
    <name type="scientific">Kribbella koreensis</name>
    <dbReference type="NCBI Taxonomy" id="57909"/>
    <lineage>
        <taxon>Bacteria</taxon>
        <taxon>Bacillati</taxon>
        <taxon>Actinomycetota</taxon>
        <taxon>Actinomycetes</taxon>
        <taxon>Propionibacteriales</taxon>
        <taxon>Kribbellaceae</taxon>
        <taxon>Kribbella</taxon>
    </lineage>
</organism>
<dbReference type="Gene3D" id="1.10.10.10">
    <property type="entry name" value="Winged helix-like DNA-binding domain superfamily/Winged helix DNA-binding domain"/>
    <property type="match status" value="1"/>
</dbReference>
<dbReference type="NCBIfam" id="TIGR02937">
    <property type="entry name" value="sigma70-ECF"/>
    <property type="match status" value="1"/>
</dbReference>
<evidence type="ECO:0000256" key="5">
    <source>
        <dbReference type="ARBA" id="ARBA00023163"/>
    </source>
</evidence>
<dbReference type="Proteomes" id="UP001500542">
    <property type="component" value="Unassembled WGS sequence"/>
</dbReference>
<dbReference type="PANTHER" id="PTHR30173:SF43">
    <property type="entry name" value="ECF RNA POLYMERASE SIGMA FACTOR SIGI-RELATED"/>
    <property type="match status" value="1"/>
</dbReference>
<proteinExistence type="inferred from homology"/>
<dbReference type="InterPro" id="IPR014284">
    <property type="entry name" value="RNA_pol_sigma-70_dom"/>
</dbReference>
<dbReference type="EMBL" id="BAAAHK010000004">
    <property type="protein sequence ID" value="GAA0933228.1"/>
    <property type="molecule type" value="Genomic_DNA"/>
</dbReference>
<evidence type="ECO:0000256" key="1">
    <source>
        <dbReference type="ARBA" id="ARBA00010641"/>
    </source>
</evidence>
<dbReference type="InterPro" id="IPR013324">
    <property type="entry name" value="RNA_pol_sigma_r3/r4-like"/>
</dbReference>
<evidence type="ECO:0000256" key="2">
    <source>
        <dbReference type="ARBA" id="ARBA00011344"/>
    </source>
</evidence>
<dbReference type="InterPro" id="IPR036388">
    <property type="entry name" value="WH-like_DNA-bd_sf"/>
</dbReference>
<dbReference type="Gene3D" id="1.10.1740.10">
    <property type="match status" value="1"/>
</dbReference>
<dbReference type="InterPro" id="IPR013249">
    <property type="entry name" value="RNA_pol_sigma70_r4_t2"/>
</dbReference>
<sequence length="289" mass="31270">MDDFDQLAGQFEQHRAQLRSVAYRMLGSVTEAEDAVQEAWLRLSRSDASEIQNLGGWLTTVVSRVCLDQLRSRKTRREDSLDMFVPDPILSPLDPAEEAAQADAVGLAMMVVLDKLSPAERLAFVLHDMFGLSFDEVAEIVDKTPAAARQLASRARRRVQGAPVTDSDVTRQREVVEAFLAASRSGDFEALLSLLDPDVVLRADAGTAVGGPAVSKLMRGALAVVEQAVMFGRLAPHGRLALINGYPGAITVVGDTLLGVMDLTVHNGRITELNILADLSRLESLEIPA</sequence>
<dbReference type="Pfam" id="PF08281">
    <property type="entry name" value="Sigma70_r4_2"/>
    <property type="match status" value="1"/>
</dbReference>
<feature type="domain" description="RNA polymerase sigma-70 region 2" evidence="6">
    <location>
        <begin position="11"/>
        <end position="74"/>
    </location>
</feature>
<feature type="domain" description="RNA polymerase sigma factor 70 region 4 type 2" evidence="7">
    <location>
        <begin position="110"/>
        <end position="158"/>
    </location>
</feature>
<dbReference type="SUPFAM" id="SSF88659">
    <property type="entry name" value="Sigma3 and sigma4 domains of RNA polymerase sigma factors"/>
    <property type="match status" value="1"/>
</dbReference>
<dbReference type="Pfam" id="PF04542">
    <property type="entry name" value="Sigma70_r2"/>
    <property type="match status" value="1"/>
</dbReference>
<dbReference type="InterPro" id="IPR032710">
    <property type="entry name" value="NTF2-like_dom_sf"/>
</dbReference>
<dbReference type="InterPro" id="IPR052704">
    <property type="entry name" value="ECF_Sigma-70_Domain"/>
</dbReference>
<name>A0ABN1PTY1_9ACTN</name>
<dbReference type="InterPro" id="IPR013325">
    <property type="entry name" value="RNA_pol_sigma_r2"/>
</dbReference>
<dbReference type="SUPFAM" id="SSF88946">
    <property type="entry name" value="Sigma2 domain of RNA polymerase sigma factors"/>
    <property type="match status" value="1"/>
</dbReference>
<dbReference type="Gene3D" id="3.10.450.50">
    <property type="match status" value="1"/>
</dbReference>
<evidence type="ECO:0000256" key="3">
    <source>
        <dbReference type="ARBA" id="ARBA00023015"/>
    </source>
</evidence>
<reference evidence="8 9" key="1">
    <citation type="journal article" date="2019" name="Int. J. Syst. Evol. Microbiol.">
        <title>The Global Catalogue of Microorganisms (GCM) 10K type strain sequencing project: providing services to taxonomists for standard genome sequencing and annotation.</title>
        <authorList>
            <consortium name="The Broad Institute Genomics Platform"/>
            <consortium name="The Broad Institute Genome Sequencing Center for Infectious Disease"/>
            <person name="Wu L."/>
            <person name="Ma J."/>
        </authorList>
    </citation>
    <scope>NUCLEOTIDE SEQUENCE [LARGE SCALE GENOMIC DNA]</scope>
    <source>
        <strain evidence="8 9">JCM 10977</strain>
    </source>
</reference>
<comment type="similarity">
    <text evidence="1">Belongs to the sigma-70 factor family. ECF subfamily.</text>
</comment>
<dbReference type="SUPFAM" id="SSF54427">
    <property type="entry name" value="NTF2-like"/>
    <property type="match status" value="1"/>
</dbReference>
<evidence type="ECO:0000256" key="4">
    <source>
        <dbReference type="ARBA" id="ARBA00023082"/>
    </source>
</evidence>
<evidence type="ECO:0000259" key="7">
    <source>
        <dbReference type="Pfam" id="PF08281"/>
    </source>
</evidence>
<dbReference type="RefSeq" id="WP_343966914.1">
    <property type="nucleotide sequence ID" value="NZ_BAAAHK010000004.1"/>
</dbReference>
<keyword evidence="4" id="KW-0731">Sigma factor</keyword>
<comment type="subunit">
    <text evidence="2">Interacts transiently with the RNA polymerase catalytic core formed by RpoA, RpoB, RpoC and RpoZ (2 alpha, 1 beta, 1 beta' and 1 omega subunit) to form the RNA polymerase holoenzyme that can initiate transcription.</text>
</comment>
<gene>
    <name evidence="8" type="primary">sigJ_1</name>
    <name evidence="8" type="ORF">GCM10009554_18230</name>
</gene>